<proteinExistence type="predicted"/>
<protein>
    <submittedName>
        <fullName evidence="1">Uncharacterized protein</fullName>
    </submittedName>
</protein>
<comment type="caution">
    <text evidence="1">The sequence shown here is derived from an EMBL/GenBank/DDBJ whole genome shotgun (WGS) entry which is preliminary data.</text>
</comment>
<organism evidence="1 2">
    <name type="scientific">Daphnia magna</name>
    <dbReference type="NCBI Taxonomy" id="35525"/>
    <lineage>
        <taxon>Eukaryota</taxon>
        <taxon>Metazoa</taxon>
        <taxon>Ecdysozoa</taxon>
        <taxon>Arthropoda</taxon>
        <taxon>Crustacea</taxon>
        <taxon>Branchiopoda</taxon>
        <taxon>Diplostraca</taxon>
        <taxon>Cladocera</taxon>
        <taxon>Anomopoda</taxon>
        <taxon>Daphniidae</taxon>
        <taxon>Daphnia</taxon>
    </lineage>
</organism>
<keyword evidence="2" id="KW-1185">Reference proteome</keyword>
<name>A0ABR0ART0_9CRUS</name>
<accession>A0ABR0ART0</accession>
<sequence length="69" mass="8157">MAAPLKKSLHSKSTLWRAGYFRRNKKYRSEYYGVIKTVESPKQDKLNDLSIRMSFTMYYQAITSKQTKS</sequence>
<dbReference type="Proteomes" id="UP001234178">
    <property type="component" value="Unassembled WGS sequence"/>
</dbReference>
<dbReference type="EMBL" id="JAOYFB010000038">
    <property type="protein sequence ID" value="KAK4027809.1"/>
    <property type="molecule type" value="Genomic_DNA"/>
</dbReference>
<reference evidence="1 2" key="1">
    <citation type="journal article" date="2023" name="Nucleic Acids Res.">
        <title>The hologenome of Daphnia magna reveals possible DNA methylation and microbiome-mediated evolution of the host genome.</title>
        <authorList>
            <person name="Chaturvedi A."/>
            <person name="Li X."/>
            <person name="Dhandapani V."/>
            <person name="Marshall H."/>
            <person name="Kissane S."/>
            <person name="Cuenca-Cambronero M."/>
            <person name="Asole G."/>
            <person name="Calvet F."/>
            <person name="Ruiz-Romero M."/>
            <person name="Marangio P."/>
            <person name="Guigo R."/>
            <person name="Rago D."/>
            <person name="Mirbahai L."/>
            <person name="Eastwood N."/>
            <person name="Colbourne J.K."/>
            <person name="Zhou J."/>
            <person name="Mallon E."/>
            <person name="Orsini L."/>
        </authorList>
    </citation>
    <scope>NUCLEOTIDE SEQUENCE [LARGE SCALE GENOMIC DNA]</scope>
    <source>
        <strain evidence="1">LRV0_1</strain>
    </source>
</reference>
<evidence type="ECO:0000313" key="1">
    <source>
        <dbReference type="EMBL" id="KAK4027809.1"/>
    </source>
</evidence>
<gene>
    <name evidence="1" type="ORF">OUZ56_016950</name>
</gene>
<evidence type="ECO:0000313" key="2">
    <source>
        <dbReference type="Proteomes" id="UP001234178"/>
    </source>
</evidence>